<organism evidence="6">
    <name type="scientific">Ananas comosus var. bracteatus</name>
    <name type="common">red pineapple</name>
    <dbReference type="NCBI Taxonomy" id="296719"/>
    <lineage>
        <taxon>Eukaryota</taxon>
        <taxon>Viridiplantae</taxon>
        <taxon>Streptophyta</taxon>
        <taxon>Embryophyta</taxon>
        <taxon>Tracheophyta</taxon>
        <taxon>Spermatophyta</taxon>
        <taxon>Magnoliopsida</taxon>
        <taxon>Liliopsida</taxon>
        <taxon>Poales</taxon>
        <taxon>Bromeliaceae</taxon>
        <taxon>Bromelioideae</taxon>
        <taxon>Ananas</taxon>
    </lineage>
</organism>
<dbReference type="InterPro" id="IPR003245">
    <property type="entry name" value="Phytocyanin_dom"/>
</dbReference>
<dbReference type="FunFam" id="2.60.40.420:FF:000034">
    <property type="entry name" value="Cupredoxin superfamily protein"/>
    <property type="match status" value="1"/>
</dbReference>
<feature type="compositionally biased region" description="Low complexity" evidence="3">
    <location>
        <begin position="114"/>
        <end position="132"/>
    </location>
</feature>
<dbReference type="PROSITE" id="PS51485">
    <property type="entry name" value="PHYTOCYANIN"/>
    <property type="match status" value="1"/>
</dbReference>
<dbReference type="SUPFAM" id="SSF49503">
    <property type="entry name" value="Cupredoxins"/>
    <property type="match status" value="1"/>
</dbReference>
<sequence length="233" mass="25934">MAKFQFLLFFSVVVGFFATGSMAHDEHIVGGRDGWTIPPNATFYQDWAKTRNFKVGDRLVFPYTVEMYTVVEASKEDFDNCTQRDIKARYYAPPTVIELLEPGRITTTAGSGCTARPARSSASSSATAPATTVGEPTLQDSNVLDDSPFVKRFSQTCPPVISNPCVSPLRNSEIANSEITKTMYIPTRMKYVTSQQNWRKTSMYNVCKLATAVSDVLHSVSKRALQQSLVWRC</sequence>
<feature type="domain" description="Phytocyanin" evidence="5">
    <location>
        <begin position="25"/>
        <end position="135"/>
    </location>
</feature>
<dbReference type="Gene3D" id="2.60.40.420">
    <property type="entry name" value="Cupredoxins - blue copper proteins"/>
    <property type="match status" value="1"/>
</dbReference>
<keyword evidence="2" id="KW-0325">Glycoprotein</keyword>
<dbReference type="InterPro" id="IPR039391">
    <property type="entry name" value="Phytocyanin-like"/>
</dbReference>
<gene>
    <name evidence="6" type="ORF">CB5_LOCUS30436</name>
</gene>
<proteinExistence type="predicted"/>
<keyword evidence="1" id="KW-1015">Disulfide bond</keyword>
<evidence type="ECO:0000259" key="5">
    <source>
        <dbReference type="PROSITE" id="PS51485"/>
    </source>
</evidence>
<evidence type="ECO:0000313" key="6">
    <source>
        <dbReference type="EMBL" id="CAD1847225.1"/>
    </source>
</evidence>
<dbReference type="AlphaFoldDB" id="A0A6V7QWW4"/>
<reference evidence="6" key="1">
    <citation type="submission" date="2020-07" db="EMBL/GenBank/DDBJ databases">
        <authorList>
            <person name="Lin J."/>
        </authorList>
    </citation>
    <scope>NUCLEOTIDE SEQUENCE</scope>
</reference>
<evidence type="ECO:0000256" key="3">
    <source>
        <dbReference type="SAM" id="MobiDB-lite"/>
    </source>
</evidence>
<dbReference type="InterPro" id="IPR008972">
    <property type="entry name" value="Cupredoxin"/>
</dbReference>
<dbReference type="GO" id="GO:0009055">
    <property type="term" value="F:electron transfer activity"/>
    <property type="evidence" value="ECO:0007669"/>
    <property type="project" value="InterPro"/>
</dbReference>
<protein>
    <recommendedName>
        <fullName evidence="5">Phytocyanin domain-containing protein</fullName>
    </recommendedName>
</protein>
<dbReference type="PANTHER" id="PTHR33021">
    <property type="entry name" value="BLUE COPPER PROTEIN"/>
    <property type="match status" value="1"/>
</dbReference>
<dbReference type="Pfam" id="PF02298">
    <property type="entry name" value="Cu_bind_like"/>
    <property type="match status" value="1"/>
</dbReference>
<evidence type="ECO:0000256" key="4">
    <source>
        <dbReference type="SAM" id="SignalP"/>
    </source>
</evidence>
<dbReference type="PANTHER" id="PTHR33021:SF264">
    <property type="entry name" value="OS05G0570900 PROTEIN"/>
    <property type="match status" value="1"/>
</dbReference>
<evidence type="ECO:0000256" key="2">
    <source>
        <dbReference type="ARBA" id="ARBA00023180"/>
    </source>
</evidence>
<feature type="region of interest" description="Disordered" evidence="3">
    <location>
        <begin position="110"/>
        <end position="141"/>
    </location>
</feature>
<dbReference type="GO" id="GO:0005886">
    <property type="term" value="C:plasma membrane"/>
    <property type="evidence" value="ECO:0007669"/>
    <property type="project" value="TreeGrafter"/>
</dbReference>
<dbReference type="EMBL" id="CAJEUB010000040">
    <property type="protein sequence ID" value="CAD1847225.1"/>
    <property type="molecule type" value="Genomic_DNA"/>
</dbReference>
<feature type="signal peptide" evidence="4">
    <location>
        <begin position="1"/>
        <end position="23"/>
    </location>
</feature>
<accession>A0A6V7QWW4</accession>
<name>A0A6V7QWW4_ANACO</name>
<keyword evidence="4" id="KW-0732">Signal</keyword>
<feature type="chain" id="PRO_5027872148" description="Phytocyanin domain-containing protein" evidence="4">
    <location>
        <begin position="24"/>
        <end position="233"/>
    </location>
</feature>
<evidence type="ECO:0000256" key="1">
    <source>
        <dbReference type="ARBA" id="ARBA00023157"/>
    </source>
</evidence>